<dbReference type="OrthoDB" id="7552791at2759"/>
<accession>A0A3L8DC18</accession>
<proteinExistence type="predicted"/>
<protein>
    <submittedName>
        <fullName evidence="1">Uncharacterized protein</fullName>
    </submittedName>
</protein>
<feature type="non-terminal residue" evidence="1">
    <location>
        <position position="69"/>
    </location>
</feature>
<name>A0A3L8DC18_OOCBI</name>
<sequence>MLRRDRSYRMPISYRKSSKSNAKEEMHSAMFEMRLKLPSLYRTHCVCARIFCIPRDKETYFSRDQYHNL</sequence>
<dbReference type="EMBL" id="QOIP01000010">
    <property type="protein sequence ID" value="RLU17881.1"/>
    <property type="molecule type" value="Genomic_DNA"/>
</dbReference>
<reference evidence="1" key="1">
    <citation type="journal article" date="2018" name="Genome Res.">
        <title>The genomic architecture and molecular evolution of ant odorant receptors.</title>
        <authorList>
            <person name="McKenzie S.K."/>
            <person name="Kronauer D.J.C."/>
        </authorList>
    </citation>
    <scope>NUCLEOTIDE SEQUENCE [LARGE SCALE GENOMIC DNA]</scope>
    <source>
        <strain evidence="1">Clonal line C1</strain>
    </source>
</reference>
<gene>
    <name evidence="1" type="ORF">DMN91_010120</name>
</gene>
<reference evidence="1" key="2">
    <citation type="submission" date="2018-07" db="EMBL/GenBank/DDBJ databases">
        <authorList>
            <person name="Mckenzie S.K."/>
            <person name="Kronauer D.J.C."/>
        </authorList>
    </citation>
    <scope>NUCLEOTIDE SEQUENCE</scope>
    <source>
        <strain evidence="1">Clonal line C1</strain>
    </source>
</reference>
<comment type="caution">
    <text evidence="1">The sequence shown here is derived from an EMBL/GenBank/DDBJ whole genome shotgun (WGS) entry which is preliminary data.</text>
</comment>
<dbReference type="Proteomes" id="UP000279307">
    <property type="component" value="Chromosome 10"/>
</dbReference>
<organism evidence="1">
    <name type="scientific">Ooceraea biroi</name>
    <name type="common">Clonal raider ant</name>
    <name type="synonym">Cerapachys biroi</name>
    <dbReference type="NCBI Taxonomy" id="2015173"/>
    <lineage>
        <taxon>Eukaryota</taxon>
        <taxon>Metazoa</taxon>
        <taxon>Ecdysozoa</taxon>
        <taxon>Arthropoda</taxon>
        <taxon>Hexapoda</taxon>
        <taxon>Insecta</taxon>
        <taxon>Pterygota</taxon>
        <taxon>Neoptera</taxon>
        <taxon>Endopterygota</taxon>
        <taxon>Hymenoptera</taxon>
        <taxon>Apocrita</taxon>
        <taxon>Aculeata</taxon>
        <taxon>Formicoidea</taxon>
        <taxon>Formicidae</taxon>
        <taxon>Dorylinae</taxon>
        <taxon>Ooceraea</taxon>
    </lineage>
</organism>
<evidence type="ECO:0000313" key="1">
    <source>
        <dbReference type="EMBL" id="RLU17881.1"/>
    </source>
</evidence>
<dbReference type="AlphaFoldDB" id="A0A3L8DC18"/>